<dbReference type="NCBIfam" id="TIGR04183">
    <property type="entry name" value="Por_Secre_tail"/>
    <property type="match status" value="1"/>
</dbReference>
<accession>A0A081D7D4</accession>
<protein>
    <recommendedName>
        <fullName evidence="4">Secretion system C-terminal sorting domain-containing protein</fullName>
    </recommendedName>
</protein>
<keyword evidence="1" id="KW-0732">Signal</keyword>
<dbReference type="EMBL" id="BBLG01000001">
    <property type="protein sequence ID" value="GAK74830.1"/>
    <property type="molecule type" value="Genomic_DNA"/>
</dbReference>
<evidence type="ECO:0000313" key="3">
    <source>
        <dbReference type="Proteomes" id="UP000028980"/>
    </source>
</evidence>
<organism evidence="2 3">
    <name type="scientific">Nonlabens ulvanivorans</name>
    <name type="common">Persicivirga ulvanivorans</name>
    <dbReference type="NCBI Taxonomy" id="906888"/>
    <lineage>
        <taxon>Bacteria</taxon>
        <taxon>Pseudomonadati</taxon>
        <taxon>Bacteroidota</taxon>
        <taxon>Flavobacteriia</taxon>
        <taxon>Flavobacteriales</taxon>
        <taxon>Flavobacteriaceae</taxon>
        <taxon>Nonlabens</taxon>
    </lineage>
</organism>
<dbReference type="InterPro" id="IPR026444">
    <property type="entry name" value="Secre_tail"/>
</dbReference>
<comment type="caution">
    <text evidence="2">The sequence shown here is derived from an EMBL/GenBank/DDBJ whole genome shotgun (WGS) entry which is preliminary data.</text>
</comment>
<dbReference type="Proteomes" id="UP000028980">
    <property type="component" value="Unassembled WGS sequence"/>
</dbReference>
<sequence>MQVENCELHEVILFTVTGKQISVEFNDSTIYTNYLESGIYFVQLIDVNGNVFTRKFIKS</sequence>
<gene>
    <name evidence="2" type="ORF">JCM19296_408</name>
</gene>
<evidence type="ECO:0000256" key="1">
    <source>
        <dbReference type="ARBA" id="ARBA00022729"/>
    </source>
</evidence>
<evidence type="ECO:0000313" key="2">
    <source>
        <dbReference type="EMBL" id="GAK74830.1"/>
    </source>
</evidence>
<dbReference type="AlphaFoldDB" id="A0A081D7D4"/>
<evidence type="ECO:0008006" key="4">
    <source>
        <dbReference type="Google" id="ProtNLM"/>
    </source>
</evidence>
<name>A0A081D7D4_NONUL</name>
<reference evidence="2 3" key="1">
    <citation type="journal article" date="2014" name="Genome Announc.">
        <title>Draft Genome Sequences of Marine Flavobacterium Nonlabens Strains NR17, NR24, NR27, NR32, NR33, and Ara13.</title>
        <authorList>
            <person name="Nakanishi M."/>
            <person name="Meirelles P."/>
            <person name="Suzuki R."/>
            <person name="Takatani N."/>
            <person name="Mino S."/>
            <person name="Suda W."/>
            <person name="Oshima K."/>
            <person name="Hattori M."/>
            <person name="Ohkuma M."/>
            <person name="Hosokawa M."/>
            <person name="Miyashita K."/>
            <person name="Thompson F.L."/>
            <person name="Niwa A."/>
            <person name="Sawabe T."/>
            <person name="Sawabe T."/>
        </authorList>
    </citation>
    <scope>NUCLEOTIDE SEQUENCE [LARGE SCALE GENOMIC DNA]</scope>
    <source>
        <strain evidence="3">JCM19296</strain>
    </source>
</reference>
<proteinExistence type="predicted"/>